<dbReference type="GO" id="GO:0017056">
    <property type="term" value="F:structural constituent of nuclear pore"/>
    <property type="evidence" value="ECO:0007669"/>
    <property type="project" value="InterPro"/>
</dbReference>
<dbReference type="Gramene" id="GBG69349">
    <property type="protein sequence ID" value="GBG69349"/>
    <property type="gene ID" value="CBR_g4043"/>
</dbReference>
<keyword evidence="7" id="KW-1185">Reference proteome</keyword>
<dbReference type="InterPro" id="IPR007231">
    <property type="entry name" value="Nucleoporin_int_Nup93/Nic96"/>
</dbReference>
<keyword evidence="4" id="KW-0813">Transport</keyword>
<dbReference type="OMA" id="LLMCGQF"/>
<sequence length="945" mass="103382">MAAARSWDDLLQQSQMLVAQGSGAETQFPHIERSLDQLEAISRQLKARTTQIDSTAETTAATRLLAREGIDAERLTRDLRTFELKTTFEDICPVEASTVEEYLQQLHEMTMLSAIQESQKETLQSFEDYISHVAEADWQREKRNFLQSLSRLPSLTPGVASTGIGGITDGGSVRYSEEAMSTGYQGAPYGAQSLQSPTSRGMGTGVRGLAVAASGMVEQSILERKVAAYAAVVERVNAAHESNQDFKVATAFKEAYEFSVGEPAGTRSVTMLKIWRLLQAMLEGEEGGGGGGRGGGGGGGGGGGRRTFADLPRKMQMVIGARKHLEMGHEKHLLDLIQSHANWAGLGGSTGNLQRVRAFLRVRLHDQGPLDFDVKDSQRQPPLDTTWHQIYFCLRTGYYEEARSVAQASRVSRPFAGHLGEWIDRGGAVTPATAAAVTEECERMIRTGERHGKPGYDKQRMLLYVIVSGSRMLGERLLAQIPGLFRTIEDFMWFKLALVRDAAAYGCPGSGPEGGGSLLLGGEGRTFLSTSSSSTAFVSTAAPSAPEPYTLDQLQIYLRQYPDSYYTKNGRDPLVYPYVLLLSLQLHASIVYLFKDHTSEDFRVDAVHIGVALADCGVLNEGPEVERGQISLVTTDAVSDIASIIRQYGMSFARAGDLQHALEYYVAAATAMGGGAASMTGQATREQRKDRQGMLEACLRELLQTYSGVALLLGQAMGVSEGQLRRFVEDESSRRELVISAARECQDRGQYNEAIELYKRAGAFGSALEIVNRKFSEAVGAVVMGKMEGEGRASVMRQVGNQILDLHKTLGTGLVPDRENVADQHAAFRQLEAITDFYRLYSLGKYGDAVREVARLPFLPFDGRSLERCEQNFRHVSRPVEDRLPDVLAAVISCLEGMEQTGSDAYGSVRSLKVKIANFVANSLPRNWPQSLYELVARMHATPGR</sequence>
<dbReference type="GO" id="GO:0005643">
    <property type="term" value="C:nuclear pore"/>
    <property type="evidence" value="ECO:0007669"/>
    <property type="project" value="UniProtKB-SubCell"/>
</dbReference>
<keyword evidence="4" id="KW-0509">mRNA transport</keyword>
<gene>
    <name evidence="6" type="ORF">CBR_g4043</name>
</gene>
<dbReference type="EMBL" id="BFEA01000113">
    <property type="protein sequence ID" value="GBG69349.1"/>
    <property type="molecule type" value="Genomic_DNA"/>
</dbReference>
<protein>
    <recommendedName>
        <fullName evidence="4">Nuclear pore protein</fullName>
    </recommendedName>
</protein>
<dbReference type="PANTHER" id="PTHR11225">
    <property type="entry name" value="NUCLEAR PORE COMPLEX PROTEIN NUP93 NUCLEOPORIN NUP93 DEAD EYE PROTEIN"/>
    <property type="match status" value="1"/>
</dbReference>
<keyword evidence="4" id="KW-0811">Translocation</keyword>
<feature type="compositionally biased region" description="Gly residues" evidence="5">
    <location>
        <begin position="287"/>
        <end position="304"/>
    </location>
</feature>
<keyword evidence="4" id="KW-0653">Protein transport</keyword>
<organism evidence="6 7">
    <name type="scientific">Chara braunii</name>
    <name type="common">Braun's stonewort</name>
    <dbReference type="NCBI Taxonomy" id="69332"/>
    <lineage>
        <taxon>Eukaryota</taxon>
        <taxon>Viridiplantae</taxon>
        <taxon>Streptophyta</taxon>
        <taxon>Charophyceae</taxon>
        <taxon>Charales</taxon>
        <taxon>Characeae</taxon>
        <taxon>Chara</taxon>
    </lineage>
</organism>
<dbReference type="GO" id="GO:0016973">
    <property type="term" value="P:poly(A)+ mRNA export from nucleus"/>
    <property type="evidence" value="ECO:0007669"/>
    <property type="project" value="TreeGrafter"/>
</dbReference>
<accession>A0A388KH29</accession>
<evidence type="ECO:0000256" key="2">
    <source>
        <dbReference type="ARBA" id="ARBA00010186"/>
    </source>
</evidence>
<dbReference type="PANTHER" id="PTHR11225:SF4">
    <property type="entry name" value="NUCLEAR PORE COMPLEX PROTEIN NUP93"/>
    <property type="match status" value="1"/>
</dbReference>
<dbReference type="Pfam" id="PF04097">
    <property type="entry name" value="Nic96"/>
    <property type="match status" value="1"/>
</dbReference>
<evidence type="ECO:0000313" key="6">
    <source>
        <dbReference type="EMBL" id="GBG69349.1"/>
    </source>
</evidence>
<keyword evidence="4" id="KW-0472">Membrane</keyword>
<reference evidence="6 7" key="1">
    <citation type="journal article" date="2018" name="Cell">
        <title>The Chara Genome: Secondary Complexity and Implications for Plant Terrestrialization.</title>
        <authorList>
            <person name="Nishiyama T."/>
            <person name="Sakayama H."/>
            <person name="Vries J.D."/>
            <person name="Buschmann H."/>
            <person name="Saint-Marcoux D."/>
            <person name="Ullrich K.K."/>
            <person name="Haas F.B."/>
            <person name="Vanderstraeten L."/>
            <person name="Becker D."/>
            <person name="Lang D."/>
            <person name="Vosolsobe S."/>
            <person name="Rombauts S."/>
            <person name="Wilhelmsson P.K.I."/>
            <person name="Janitza P."/>
            <person name="Kern R."/>
            <person name="Heyl A."/>
            <person name="Rumpler F."/>
            <person name="Villalobos L.I.A.C."/>
            <person name="Clay J.M."/>
            <person name="Skokan R."/>
            <person name="Toyoda A."/>
            <person name="Suzuki Y."/>
            <person name="Kagoshima H."/>
            <person name="Schijlen E."/>
            <person name="Tajeshwar N."/>
            <person name="Catarino B."/>
            <person name="Hetherington A.J."/>
            <person name="Saltykova A."/>
            <person name="Bonnot C."/>
            <person name="Breuninger H."/>
            <person name="Symeonidi A."/>
            <person name="Radhakrishnan G.V."/>
            <person name="Van Nieuwerburgh F."/>
            <person name="Deforce D."/>
            <person name="Chang C."/>
            <person name="Karol K.G."/>
            <person name="Hedrich R."/>
            <person name="Ulvskov P."/>
            <person name="Glockner G."/>
            <person name="Delwiche C.F."/>
            <person name="Petrasek J."/>
            <person name="Van de Peer Y."/>
            <person name="Friml J."/>
            <person name="Beilby M."/>
            <person name="Dolan L."/>
            <person name="Kohara Y."/>
            <person name="Sugano S."/>
            <person name="Fujiyama A."/>
            <person name="Delaux P.-M."/>
            <person name="Quint M."/>
            <person name="TheiBen G."/>
            <person name="Hagemann M."/>
            <person name="Harholt J."/>
            <person name="Dunand C."/>
            <person name="Zachgo S."/>
            <person name="Langdale J."/>
            <person name="Maumus F."/>
            <person name="Straeten D.V.D."/>
            <person name="Gould S.B."/>
            <person name="Rensing S.A."/>
        </authorList>
    </citation>
    <scope>NUCLEOTIDE SEQUENCE [LARGE SCALE GENOMIC DNA]</scope>
    <source>
        <strain evidence="6 7">S276</strain>
    </source>
</reference>
<comment type="similarity">
    <text evidence="2 4">Belongs to the nucleoporin interacting component (NIC) family.</text>
</comment>
<dbReference type="STRING" id="69332.A0A388KH29"/>
<comment type="subcellular location">
    <subcellularLocation>
        <location evidence="1">Nucleus envelope</location>
    </subcellularLocation>
    <subcellularLocation>
        <location evidence="4">Nucleus</location>
        <location evidence="4">Nuclear pore complex</location>
    </subcellularLocation>
</comment>
<name>A0A388KH29_CHABU</name>
<dbReference type="Proteomes" id="UP000265515">
    <property type="component" value="Unassembled WGS sequence"/>
</dbReference>
<evidence type="ECO:0000313" key="7">
    <source>
        <dbReference type="Proteomes" id="UP000265515"/>
    </source>
</evidence>
<comment type="caution">
    <text evidence="6">The sequence shown here is derived from an EMBL/GenBank/DDBJ whole genome shotgun (WGS) entry which is preliminary data.</text>
</comment>
<proteinExistence type="inferred from homology"/>
<evidence type="ECO:0000256" key="4">
    <source>
        <dbReference type="RuleBase" id="RU364035"/>
    </source>
</evidence>
<dbReference type="GO" id="GO:0006606">
    <property type="term" value="P:protein import into nucleus"/>
    <property type="evidence" value="ECO:0007669"/>
    <property type="project" value="TreeGrafter"/>
</dbReference>
<evidence type="ECO:0000256" key="5">
    <source>
        <dbReference type="SAM" id="MobiDB-lite"/>
    </source>
</evidence>
<keyword evidence="3 4" id="KW-0539">Nucleus</keyword>
<evidence type="ECO:0000256" key="3">
    <source>
        <dbReference type="ARBA" id="ARBA00023242"/>
    </source>
</evidence>
<keyword evidence="4" id="KW-0906">Nuclear pore complex</keyword>
<dbReference type="AlphaFoldDB" id="A0A388KH29"/>
<dbReference type="OrthoDB" id="1918363at2759"/>
<feature type="region of interest" description="Disordered" evidence="5">
    <location>
        <begin position="285"/>
        <end position="304"/>
    </location>
</feature>
<evidence type="ECO:0000256" key="1">
    <source>
        <dbReference type="ARBA" id="ARBA00004259"/>
    </source>
</evidence>